<protein>
    <recommendedName>
        <fullName evidence="3">Carbohydrate kinase PfkB domain-containing protein</fullName>
    </recommendedName>
</protein>
<evidence type="ECO:0000259" key="3">
    <source>
        <dbReference type="Pfam" id="PF00294"/>
    </source>
</evidence>
<feature type="domain" description="Carbohydrate kinase PfkB" evidence="3">
    <location>
        <begin position="23"/>
        <end position="201"/>
    </location>
</feature>
<dbReference type="Pfam" id="PF00294">
    <property type="entry name" value="PfkB"/>
    <property type="match status" value="2"/>
</dbReference>
<evidence type="ECO:0000256" key="1">
    <source>
        <dbReference type="ARBA" id="ARBA00022723"/>
    </source>
</evidence>
<dbReference type="EMBL" id="JALJOT010000006">
    <property type="protein sequence ID" value="KAK9909674.1"/>
    <property type="molecule type" value="Genomic_DNA"/>
</dbReference>
<feature type="region of interest" description="Disordered" evidence="2">
    <location>
        <begin position="202"/>
        <end position="242"/>
    </location>
</feature>
<dbReference type="SUPFAM" id="SSF53613">
    <property type="entry name" value="Ribokinase-like"/>
    <property type="match status" value="1"/>
</dbReference>
<name>A0ABR2YRY4_9CHLO</name>
<dbReference type="PANTHER" id="PTHR42909">
    <property type="entry name" value="ZGC:136858"/>
    <property type="match status" value="1"/>
</dbReference>
<feature type="domain" description="Carbohydrate kinase PfkB" evidence="3">
    <location>
        <begin position="259"/>
        <end position="362"/>
    </location>
</feature>
<dbReference type="Gene3D" id="3.40.1190.20">
    <property type="match status" value="1"/>
</dbReference>
<dbReference type="PANTHER" id="PTHR42909:SF1">
    <property type="entry name" value="CARBOHYDRATE KINASE PFKB DOMAIN-CONTAINING PROTEIN"/>
    <property type="match status" value="1"/>
</dbReference>
<sequence>MVMDVQAKPSTGADVCRGGSVPGKVQQTPGGVARNICECLALLCNSDILPASARERLRPLLVSVLGHDHAGDMLLAHMHSLGLPTHAIHRVPGASTPSVSIIFDNSGELAASVADVAALEEHLPAVLRQHTADIQSAPLVILDGNLSPEALLEAAQMASEGGVPIWYEPVSAAKAVRATSALHMMHYISPNAKELISLAEALSSGPGRPRPTPSEAHKSQTHPSVSLRSSAGQSSSDGSAEAFADGSYRPFLNQGADAVGKARNAIEQLRLHLCTVLHAGVKCVVLTLGHMGAALCTLSGDRRWLEIEQMAALPAEVVNTSGAGDCLVAGTLFGILRGCSPVEALAHGMAVAHQAVQCSGSVPKNIDAGQAQHRARAVLRSSQRYRLPVL</sequence>
<gene>
    <name evidence="4" type="ORF">WJX75_005922</name>
</gene>
<comment type="caution">
    <text evidence="4">The sequence shown here is derived from an EMBL/GenBank/DDBJ whole genome shotgun (WGS) entry which is preliminary data.</text>
</comment>
<evidence type="ECO:0000313" key="5">
    <source>
        <dbReference type="Proteomes" id="UP001491310"/>
    </source>
</evidence>
<keyword evidence="5" id="KW-1185">Reference proteome</keyword>
<dbReference type="InterPro" id="IPR011611">
    <property type="entry name" value="PfkB_dom"/>
</dbReference>
<feature type="compositionally biased region" description="Low complexity" evidence="2">
    <location>
        <begin position="224"/>
        <end position="239"/>
    </location>
</feature>
<evidence type="ECO:0000256" key="2">
    <source>
        <dbReference type="SAM" id="MobiDB-lite"/>
    </source>
</evidence>
<reference evidence="4 5" key="1">
    <citation type="journal article" date="2024" name="Nat. Commun.">
        <title>Phylogenomics reveals the evolutionary origins of lichenization in chlorophyte algae.</title>
        <authorList>
            <person name="Puginier C."/>
            <person name="Libourel C."/>
            <person name="Otte J."/>
            <person name="Skaloud P."/>
            <person name="Haon M."/>
            <person name="Grisel S."/>
            <person name="Petersen M."/>
            <person name="Berrin J.G."/>
            <person name="Delaux P.M."/>
            <person name="Dal Grande F."/>
            <person name="Keller J."/>
        </authorList>
    </citation>
    <scope>NUCLEOTIDE SEQUENCE [LARGE SCALE GENOMIC DNA]</scope>
    <source>
        <strain evidence="4 5">SAG 216-7</strain>
    </source>
</reference>
<dbReference type="Proteomes" id="UP001491310">
    <property type="component" value="Unassembled WGS sequence"/>
</dbReference>
<proteinExistence type="predicted"/>
<evidence type="ECO:0000313" key="4">
    <source>
        <dbReference type="EMBL" id="KAK9909674.1"/>
    </source>
</evidence>
<keyword evidence="1" id="KW-0479">Metal-binding</keyword>
<organism evidence="4 5">
    <name type="scientific">Coccomyxa subellipsoidea</name>
    <dbReference type="NCBI Taxonomy" id="248742"/>
    <lineage>
        <taxon>Eukaryota</taxon>
        <taxon>Viridiplantae</taxon>
        <taxon>Chlorophyta</taxon>
        <taxon>core chlorophytes</taxon>
        <taxon>Trebouxiophyceae</taxon>
        <taxon>Trebouxiophyceae incertae sedis</taxon>
        <taxon>Coccomyxaceae</taxon>
        <taxon>Coccomyxa</taxon>
    </lineage>
</organism>
<accession>A0ABR2YRY4</accession>
<dbReference type="InterPro" id="IPR029056">
    <property type="entry name" value="Ribokinase-like"/>
</dbReference>